<organism evidence="2 3">
    <name type="scientific">Brevibacterium marinum</name>
    <dbReference type="NCBI Taxonomy" id="418643"/>
    <lineage>
        <taxon>Bacteria</taxon>
        <taxon>Bacillati</taxon>
        <taxon>Actinomycetota</taxon>
        <taxon>Actinomycetes</taxon>
        <taxon>Micrococcales</taxon>
        <taxon>Brevibacteriaceae</taxon>
        <taxon>Brevibacterium</taxon>
    </lineage>
</organism>
<dbReference type="AlphaFoldDB" id="A0A846RTY4"/>
<reference evidence="2 3" key="1">
    <citation type="submission" date="2020-03" db="EMBL/GenBank/DDBJ databases">
        <title>Sequencing the genomes of 1000 actinobacteria strains.</title>
        <authorList>
            <person name="Klenk H.-P."/>
        </authorList>
    </citation>
    <scope>NUCLEOTIDE SEQUENCE [LARGE SCALE GENOMIC DNA]</scope>
    <source>
        <strain evidence="2 3">DSM 18964</strain>
    </source>
</reference>
<name>A0A846RTY4_9MICO</name>
<keyword evidence="1" id="KW-0812">Transmembrane</keyword>
<dbReference type="PANTHER" id="PTHR36178:SF1">
    <property type="entry name" value="SODIUM_GLUTAMATE SYMPORTER"/>
    <property type="match status" value="1"/>
</dbReference>
<evidence type="ECO:0000256" key="1">
    <source>
        <dbReference type="SAM" id="Phobius"/>
    </source>
</evidence>
<feature type="transmembrane region" description="Helical" evidence="1">
    <location>
        <begin position="216"/>
        <end position="238"/>
    </location>
</feature>
<keyword evidence="1" id="KW-0472">Membrane</keyword>
<gene>
    <name evidence="2" type="ORF">BKA07_000461</name>
</gene>
<dbReference type="InterPro" id="IPR004445">
    <property type="entry name" value="GltS"/>
</dbReference>
<sequence length="347" mass="37629">MSWFSTAAQVGIPCLLLYLVFEQGTGTDPLFSTIFEASWSGGHGTAAGMEQAWSALGWEDGSSLALGAATISLIFGISMGTILINIGARRGHLRHLDDKADEVESDVIGEEGSEPRMETRLSPQSLSTLGFHFSLILVAILIGFGFKVLLDPIITGMPLFPLAMIGGLIVHLAISRTRLYRLVDKPTLDAIAAVFLDFLVVSAVASLSIPVILENWIALTVISLTMAVLTLCMFFYLAPRIFKRDWFENGLVQFGTQTGVVATALLLLRMADPNMRSNGYRGLALSRPFVSPFIGGGLVTALFPILVMEYGNLWVGLGCLVFCVALIPLGRMFRLWVPSSSRKRLKG</sequence>
<dbReference type="EMBL" id="JAATJN010000001">
    <property type="protein sequence ID" value="NJC55426.1"/>
    <property type="molecule type" value="Genomic_DNA"/>
</dbReference>
<dbReference type="PANTHER" id="PTHR36178">
    <property type="entry name" value="SLR0625 PROTEIN"/>
    <property type="match status" value="1"/>
</dbReference>
<feature type="transmembrane region" description="Helical" evidence="1">
    <location>
        <begin position="126"/>
        <end position="146"/>
    </location>
</feature>
<keyword evidence="1" id="KW-1133">Transmembrane helix</keyword>
<feature type="transmembrane region" description="Helical" evidence="1">
    <location>
        <begin position="186"/>
        <end position="210"/>
    </location>
</feature>
<dbReference type="Proteomes" id="UP000576792">
    <property type="component" value="Unassembled WGS sequence"/>
</dbReference>
<dbReference type="GO" id="GO:0015813">
    <property type="term" value="P:L-glutamate transmembrane transport"/>
    <property type="evidence" value="ECO:0007669"/>
    <property type="project" value="InterPro"/>
</dbReference>
<feature type="transmembrane region" description="Helical" evidence="1">
    <location>
        <begin position="289"/>
        <end position="307"/>
    </location>
</feature>
<dbReference type="GO" id="GO:0016020">
    <property type="term" value="C:membrane"/>
    <property type="evidence" value="ECO:0007669"/>
    <property type="project" value="InterPro"/>
</dbReference>
<dbReference type="GO" id="GO:0015501">
    <property type="term" value="F:glutamate:sodium symporter activity"/>
    <property type="evidence" value="ECO:0007669"/>
    <property type="project" value="InterPro"/>
</dbReference>
<feature type="transmembrane region" description="Helical" evidence="1">
    <location>
        <begin position="64"/>
        <end position="86"/>
    </location>
</feature>
<keyword evidence="3" id="KW-1185">Reference proteome</keyword>
<evidence type="ECO:0000313" key="2">
    <source>
        <dbReference type="EMBL" id="NJC55426.1"/>
    </source>
</evidence>
<protein>
    <submittedName>
        <fullName evidence="2">ESS family glutamate:Na+ symporter</fullName>
    </submittedName>
</protein>
<dbReference type="Pfam" id="PF03616">
    <property type="entry name" value="Glt_symporter"/>
    <property type="match status" value="1"/>
</dbReference>
<comment type="caution">
    <text evidence="2">The sequence shown here is derived from an EMBL/GenBank/DDBJ whole genome shotgun (WGS) entry which is preliminary data.</text>
</comment>
<feature type="transmembrane region" description="Helical" evidence="1">
    <location>
        <begin position="313"/>
        <end position="337"/>
    </location>
</feature>
<accession>A0A846RTY4</accession>
<proteinExistence type="predicted"/>
<feature type="transmembrane region" description="Helical" evidence="1">
    <location>
        <begin position="152"/>
        <end position="174"/>
    </location>
</feature>
<evidence type="ECO:0000313" key="3">
    <source>
        <dbReference type="Proteomes" id="UP000576792"/>
    </source>
</evidence>